<dbReference type="Proteomes" id="UP001589867">
    <property type="component" value="Unassembled WGS sequence"/>
</dbReference>
<dbReference type="RefSeq" id="WP_377255424.1">
    <property type="nucleotide sequence ID" value="NZ_JBHLUH010000058.1"/>
</dbReference>
<evidence type="ECO:0000256" key="2">
    <source>
        <dbReference type="SAM" id="Phobius"/>
    </source>
</evidence>
<dbReference type="EMBL" id="JBHLUH010000058">
    <property type="protein sequence ID" value="MFC0531279.1"/>
    <property type="molecule type" value="Genomic_DNA"/>
</dbReference>
<evidence type="ECO:0008006" key="5">
    <source>
        <dbReference type="Google" id="ProtNLM"/>
    </source>
</evidence>
<evidence type="ECO:0000313" key="3">
    <source>
        <dbReference type="EMBL" id="MFC0531279.1"/>
    </source>
</evidence>
<sequence length="274" mass="29071">MAVDRSLPHGGIEFGGNGIPPISWPHWFAAAAILGVAFGCFVGSVIGGAPGAAYGSGIGIFLAGATLAMPYRVRDYRRPEPSALRVARDGLHVYTVTKQGRRVRTYVYLPWHALGALTLTGPPPASGARPALRVELTDTGPGIVAGGSADARRVLGDGGTLTVPEVGTAELIEAVARYSDGRHQVVQRHDAAARVAPRFGVVLYGYDIDHVDALVRRVEAALSPGGEASRPAVRDELTAGPALPERPRGYERAQVDDFLRRARLDLDLDRRDAT</sequence>
<protein>
    <recommendedName>
        <fullName evidence="5">Band 7 domain-containing protein</fullName>
    </recommendedName>
</protein>
<name>A0ABV6M9M1_9ACTN</name>
<keyword evidence="4" id="KW-1185">Reference proteome</keyword>
<evidence type="ECO:0000256" key="1">
    <source>
        <dbReference type="SAM" id="MobiDB-lite"/>
    </source>
</evidence>
<accession>A0ABV6M9M1</accession>
<keyword evidence="2" id="KW-1133">Transmembrane helix</keyword>
<comment type="caution">
    <text evidence="3">The sequence shown here is derived from an EMBL/GenBank/DDBJ whole genome shotgun (WGS) entry which is preliminary data.</text>
</comment>
<feature type="transmembrane region" description="Helical" evidence="2">
    <location>
        <begin position="27"/>
        <end position="46"/>
    </location>
</feature>
<keyword evidence="2" id="KW-0472">Membrane</keyword>
<organism evidence="3 4">
    <name type="scientific">Phytohabitans kaempferiae</name>
    <dbReference type="NCBI Taxonomy" id="1620943"/>
    <lineage>
        <taxon>Bacteria</taxon>
        <taxon>Bacillati</taxon>
        <taxon>Actinomycetota</taxon>
        <taxon>Actinomycetes</taxon>
        <taxon>Micromonosporales</taxon>
        <taxon>Micromonosporaceae</taxon>
    </lineage>
</organism>
<gene>
    <name evidence="3" type="ORF">ACFFIA_26915</name>
</gene>
<keyword evidence="2" id="KW-0812">Transmembrane</keyword>
<feature type="region of interest" description="Disordered" evidence="1">
    <location>
        <begin position="224"/>
        <end position="250"/>
    </location>
</feature>
<reference evidence="3 4" key="1">
    <citation type="submission" date="2024-09" db="EMBL/GenBank/DDBJ databases">
        <authorList>
            <person name="Sun Q."/>
            <person name="Mori K."/>
        </authorList>
    </citation>
    <scope>NUCLEOTIDE SEQUENCE [LARGE SCALE GENOMIC DNA]</scope>
    <source>
        <strain evidence="3 4">TBRC 3947</strain>
    </source>
</reference>
<evidence type="ECO:0000313" key="4">
    <source>
        <dbReference type="Proteomes" id="UP001589867"/>
    </source>
</evidence>
<proteinExistence type="predicted"/>
<feature type="transmembrane region" description="Helical" evidence="2">
    <location>
        <begin position="52"/>
        <end position="71"/>
    </location>
</feature>